<accession>A0A7W9LXX1</accession>
<name>A0A7W9LXX1_9ACTN</name>
<dbReference type="Proteomes" id="UP000590647">
    <property type="component" value="Unassembled WGS sequence"/>
</dbReference>
<gene>
    <name evidence="2" type="ORF">HDA41_007986</name>
</gene>
<sequence>MAEGTHFGMVAFSVRGKGFASVTKGRPGAAAPAAGDRRRLGRASGR</sequence>
<feature type="region of interest" description="Disordered" evidence="1">
    <location>
        <begin position="21"/>
        <end position="46"/>
    </location>
</feature>
<organism evidence="2 3">
    <name type="scientific">Streptomyces caelestis</name>
    <dbReference type="NCBI Taxonomy" id="36816"/>
    <lineage>
        <taxon>Bacteria</taxon>
        <taxon>Bacillati</taxon>
        <taxon>Actinomycetota</taxon>
        <taxon>Actinomycetes</taxon>
        <taxon>Kitasatosporales</taxon>
        <taxon>Streptomycetaceae</taxon>
        <taxon>Streptomyces</taxon>
    </lineage>
</organism>
<evidence type="ECO:0000313" key="2">
    <source>
        <dbReference type="EMBL" id="MBB5800022.1"/>
    </source>
</evidence>
<feature type="compositionally biased region" description="Low complexity" evidence="1">
    <location>
        <begin position="25"/>
        <end position="34"/>
    </location>
</feature>
<reference evidence="2 3" key="1">
    <citation type="submission" date="2020-08" db="EMBL/GenBank/DDBJ databases">
        <title>Sequencing the genomes of 1000 actinobacteria strains.</title>
        <authorList>
            <person name="Klenk H.-P."/>
        </authorList>
    </citation>
    <scope>NUCLEOTIDE SEQUENCE [LARGE SCALE GENOMIC DNA]</scope>
    <source>
        <strain evidence="2 3">DSM 40084</strain>
    </source>
</reference>
<protein>
    <submittedName>
        <fullName evidence="2">Uncharacterized protein</fullName>
    </submittedName>
</protein>
<evidence type="ECO:0000256" key="1">
    <source>
        <dbReference type="SAM" id="MobiDB-lite"/>
    </source>
</evidence>
<dbReference type="AlphaFoldDB" id="A0A7W9LXX1"/>
<dbReference type="EMBL" id="JACHNE010000001">
    <property type="protein sequence ID" value="MBB5800022.1"/>
    <property type="molecule type" value="Genomic_DNA"/>
</dbReference>
<keyword evidence="3" id="KW-1185">Reference proteome</keyword>
<proteinExistence type="predicted"/>
<evidence type="ECO:0000313" key="3">
    <source>
        <dbReference type="Proteomes" id="UP000590647"/>
    </source>
</evidence>
<dbReference type="RefSeq" id="WP_221511698.1">
    <property type="nucleotide sequence ID" value="NZ_JACHNE010000001.1"/>
</dbReference>
<comment type="caution">
    <text evidence="2">The sequence shown here is derived from an EMBL/GenBank/DDBJ whole genome shotgun (WGS) entry which is preliminary data.</text>
</comment>